<evidence type="ECO:0000256" key="1">
    <source>
        <dbReference type="SAM" id="Coils"/>
    </source>
</evidence>
<evidence type="ECO:0000313" key="4">
    <source>
        <dbReference type="Proteomes" id="UP000248259"/>
    </source>
</evidence>
<keyword evidence="4" id="KW-1185">Reference proteome</keyword>
<name>A0A323UWW3_9RHOO</name>
<dbReference type="Proteomes" id="UP000248259">
    <property type="component" value="Unassembled WGS sequence"/>
</dbReference>
<protein>
    <recommendedName>
        <fullName evidence="5">Flagellin</fullName>
    </recommendedName>
</protein>
<dbReference type="RefSeq" id="WP_110524171.1">
    <property type="nucleotide sequence ID" value="NZ_QKOE01000005.1"/>
</dbReference>
<evidence type="ECO:0000256" key="2">
    <source>
        <dbReference type="SAM" id="MobiDB-lite"/>
    </source>
</evidence>
<evidence type="ECO:0008006" key="5">
    <source>
        <dbReference type="Google" id="ProtNLM"/>
    </source>
</evidence>
<feature type="region of interest" description="Disordered" evidence="2">
    <location>
        <begin position="1"/>
        <end position="48"/>
    </location>
</feature>
<sequence>MKIDKAPSAVSAVDPQTRRQPVRRELAEPDERPQAETGEGGQSAFQGAKRAGGYSVQLNRQLTSMQSAERFLADLGARLRQLKLALSQQISAGRQGLGRSEHAIRTALDETNALLEDRSGASAGSLDASLRLSLNEPVRTRFSIDALTSPEQLRAAGSETLVFRLGNMQAEPMVVAIDESSSDEQILRRFNTAFAPAGMRAELDVHGNLRFSIRETDWQRHGGRVGVQGEGGLLPSKAAFVAVHEERLLDLPALESLDSEQSMRSLLDAVVKTLDRIARLEDQIAQRKNEIRAFLARHTDADEQRWAQDYAQKVFGLMQGARSDYAAVTQAIVSQANLNRFAVVSLLS</sequence>
<comment type="caution">
    <text evidence="3">The sequence shown here is derived from an EMBL/GenBank/DDBJ whole genome shotgun (WGS) entry which is preliminary data.</text>
</comment>
<dbReference type="AlphaFoldDB" id="A0A323UWW3"/>
<feature type="compositionally biased region" description="Basic and acidic residues" evidence="2">
    <location>
        <begin position="22"/>
        <end position="34"/>
    </location>
</feature>
<dbReference type="EMBL" id="QKOE01000005">
    <property type="protein sequence ID" value="PZA16947.1"/>
    <property type="molecule type" value="Genomic_DNA"/>
</dbReference>
<feature type="coiled-coil region" evidence="1">
    <location>
        <begin position="263"/>
        <end position="297"/>
    </location>
</feature>
<reference evidence="3 4" key="1">
    <citation type="submission" date="2018-06" db="EMBL/GenBank/DDBJ databases">
        <title>Azoarcus communis strain SWub3 genome.</title>
        <authorList>
            <person name="Zorraquino Salvo V."/>
            <person name="Toubiana D."/>
            <person name="Blumwald E."/>
        </authorList>
    </citation>
    <scope>NUCLEOTIDE SEQUENCE [LARGE SCALE GENOMIC DNA]</scope>
    <source>
        <strain evidence="3 4">SWub3</strain>
    </source>
</reference>
<keyword evidence="1" id="KW-0175">Coiled coil</keyword>
<gene>
    <name evidence="3" type="ORF">DNK49_09905</name>
</gene>
<proteinExistence type="predicted"/>
<dbReference type="OrthoDB" id="8561678at2"/>
<accession>A0A323UWW3</accession>
<organism evidence="3 4">
    <name type="scientific">Parazoarcus communis SWub3 = DSM 12120</name>
    <dbReference type="NCBI Taxonomy" id="1121029"/>
    <lineage>
        <taxon>Bacteria</taxon>
        <taxon>Pseudomonadati</taxon>
        <taxon>Pseudomonadota</taxon>
        <taxon>Betaproteobacteria</taxon>
        <taxon>Rhodocyclales</taxon>
        <taxon>Zoogloeaceae</taxon>
        <taxon>Parazoarcus</taxon>
    </lineage>
</organism>
<evidence type="ECO:0000313" key="3">
    <source>
        <dbReference type="EMBL" id="PZA16947.1"/>
    </source>
</evidence>